<sequence>MAARLVDECLEEARNAREVAAALDRFVEQVVEWAAEITGAISELFAIASVCGKLALAINSGRFSRMLLPPGPCDMNILRSQIQIIYEYQQPVELMLGGLSLGQQGPCLQVLRSGTTLLWANLKFKLYESKLLENATTEDFADALFRDDVSKIKLQE</sequence>
<dbReference type="AlphaFoldDB" id="A0A9P8LCZ3"/>
<gene>
    <name evidence="1" type="ORF">GP486_003481</name>
</gene>
<comment type="caution">
    <text evidence="1">The sequence shown here is derived from an EMBL/GenBank/DDBJ whole genome shotgun (WGS) entry which is preliminary data.</text>
</comment>
<dbReference type="EMBL" id="JAGHQM010000472">
    <property type="protein sequence ID" value="KAH0559998.1"/>
    <property type="molecule type" value="Genomic_DNA"/>
</dbReference>
<evidence type="ECO:0000313" key="1">
    <source>
        <dbReference type="EMBL" id="KAH0559998.1"/>
    </source>
</evidence>
<reference evidence="1" key="1">
    <citation type="submission" date="2021-03" db="EMBL/GenBank/DDBJ databases">
        <title>Comparative genomics and phylogenomic investigation of the class Geoglossomycetes provide insights into ecological specialization and systematics.</title>
        <authorList>
            <person name="Melie T."/>
            <person name="Pirro S."/>
            <person name="Miller A.N."/>
            <person name="Quandt A."/>
        </authorList>
    </citation>
    <scope>NUCLEOTIDE SEQUENCE</scope>
    <source>
        <strain evidence="1">CAQ_001_2017</strain>
    </source>
</reference>
<keyword evidence="2" id="KW-1185">Reference proteome</keyword>
<evidence type="ECO:0000313" key="2">
    <source>
        <dbReference type="Proteomes" id="UP000750711"/>
    </source>
</evidence>
<proteinExistence type="predicted"/>
<organism evidence="1 2">
    <name type="scientific">Trichoglossum hirsutum</name>
    <dbReference type="NCBI Taxonomy" id="265104"/>
    <lineage>
        <taxon>Eukaryota</taxon>
        <taxon>Fungi</taxon>
        <taxon>Dikarya</taxon>
        <taxon>Ascomycota</taxon>
        <taxon>Pezizomycotina</taxon>
        <taxon>Geoglossomycetes</taxon>
        <taxon>Geoglossales</taxon>
        <taxon>Geoglossaceae</taxon>
        <taxon>Trichoglossum</taxon>
    </lineage>
</organism>
<protein>
    <submittedName>
        <fullName evidence="1">Uncharacterized protein</fullName>
    </submittedName>
</protein>
<dbReference type="Proteomes" id="UP000750711">
    <property type="component" value="Unassembled WGS sequence"/>
</dbReference>
<accession>A0A9P8LCZ3</accession>
<name>A0A9P8LCZ3_9PEZI</name>